<name>A0A4Y2V0U7_ARAVE</name>
<dbReference type="AlphaFoldDB" id="A0A4Y2V0U7"/>
<dbReference type="Proteomes" id="UP000499080">
    <property type="component" value="Unassembled WGS sequence"/>
</dbReference>
<accession>A0A4Y2V0U7</accession>
<evidence type="ECO:0000313" key="2">
    <source>
        <dbReference type="Proteomes" id="UP000499080"/>
    </source>
</evidence>
<reference evidence="1 2" key="1">
    <citation type="journal article" date="2019" name="Sci. Rep.">
        <title>Orb-weaving spider Araneus ventricosus genome elucidates the spidroin gene catalogue.</title>
        <authorList>
            <person name="Kono N."/>
            <person name="Nakamura H."/>
            <person name="Ohtoshi R."/>
            <person name="Moran D.A.P."/>
            <person name="Shinohara A."/>
            <person name="Yoshida Y."/>
            <person name="Fujiwara M."/>
            <person name="Mori M."/>
            <person name="Tomita M."/>
            <person name="Arakawa K."/>
        </authorList>
    </citation>
    <scope>NUCLEOTIDE SEQUENCE [LARGE SCALE GENOMIC DNA]</scope>
</reference>
<protein>
    <submittedName>
        <fullName evidence="1">Uncharacterized protein</fullName>
    </submittedName>
</protein>
<dbReference type="EMBL" id="BGPR01041786">
    <property type="protein sequence ID" value="GBO18141.1"/>
    <property type="molecule type" value="Genomic_DNA"/>
</dbReference>
<keyword evidence="2" id="KW-1185">Reference proteome</keyword>
<gene>
    <name evidence="1" type="ORF">AVEN_183719_1</name>
</gene>
<comment type="caution">
    <text evidence="1">The sequence shown here is derived from an EMBL/GenBank/DDBJ whole genome shotgun (WGS) entry which is preliminary data.</text>
</comment>
<sequence length="86" mass="10266">MMYQNYYHPVDDSEEYKTCCAEYKAIETELEKLRGKRNLIPICVELNCEICKIESDVEDKMYDIEYNSPNRHKIAKSRNFFDSLAK</sequence>
<evidence type="ECO:0000313" key="1">
    <source>
        <dbReference type="EMBL" id="GBO18141.1"/>
    </source>
</evidence>
<proteinExistence type="predicted"/>
<organism evidence="1 2">
    <name type="scientific">Araneus ventricosus</name>
    <name type="common">Orbweaver spider</name>
    <name type="synonym">Epeira ventricosa</name>
    <dbReference type="NCBI Taxonomy" id="182803"/>
    <lineage>
        <taxon>Eukaryota</taxon>
        <taxon>Metazoa</taxon>
        <taxon>Ecdysozoa</taxon>
        <taxon>Arthropoda</taxon>
        <taxon>Chelicerata</taxon>
        <taxon>Arachnida</taxon>
        <taxon>Araneae</taxon>
        <taxon>Araneomorphae</taxon>
        <taxon>Entelegynae</taxon>
        <taxon>Araneoidea</taxon>
        <taxon>Araneidae</taxon>
        <taxon>Araneus</taxon>
    </lineage>
</organism>